<reference evidence="2" key="1">
    <citation type="journal article" date="2023" name="Nat. Commun.">
        <title>Diploid and tetraploid genomes of Acorus and the evolution of monocots.</title>
        <authorList>
            <person name="Ma L."/>
            <person name="Liu K.W."/>
            <person name="Li Z."/>
            <person name="Hsiao Y.Y."/>
            <person name="Qi Y."/>
            <person name="Fu T."/>
            <person name="Tang G.D."/>
            <person name="Zhang D."/>
            <person name="Sun W.H."/>
            <person name="Liu D.K."/>
            <person name="Li Y."/>
            <person name="Chen G.Z."/>
            <person name="Liu X.D."/>
            <person name="Liao X.Y."/>
            <person name="Jiang Y.T."/>
            <person name="Yu X."/>
            <person name="Hao Y."/>
            <person name="Huang J."/>
            <person name="Zhao X.W."/>
            <person name="Ke S."/>
            <person name="Chen Y.Y."/>
            <person name="Wu W.L."/>
            <person name="Hsu J.L."/>
            <person name="Lin Y.F."/>
            <person name="Huang M.D."/>
            <person name="Li C.Y."/>
            <person name="Huang L."/>
            <person name="Wang Z.W."/>
            <person name="Zhao X."/>
            <person name="Zhong W.Y."/>
            <person name="Peng D.H."/>
            <person name="Ahmad S."/>
            <person name="Lan S."/>
            <person name="Zhang J.S."/>
            <person name="Tsai W.C."/>
            <person name="Van de Peer Y."/>
            <person name="Liu Z.J."/>
        </authorList>
    </citation>
    <scope>NUCLEOTIDE SEQUENCE</scope>
    <source>
        <strain evidence="2">CP</strain>
    </source>
</reference>
<dbReference type="SUPFAM" id="SSF81383">
    <property type="entry name" value="F-box domain"/>
    <property type="match status" value="1"/>
</dbReference>
<dbReference type="PANTHER" id="PTHR35546:SF130">
    <property type="entry name" value="EXPRESSED PROTEIN"/>
    <property type="match status" value="1"/>
</dbReference>
<dbReference type="AlphaFoldDB" id="A0AAV9CDU2"/>
<dbReference type="InterPro" id="IPR036047">
    <property type="entry name" value="F-box-like_dom_sf"/>
</dbReference>
<dbReference type="SMART" id="SM00256">
    <property type="entry name" value="FBOX"/>
    <property type="match status" value="1"/>
</dbReference>
<dbReference type="EMBL" id="JAUJYO010000019">
    <property type="protein sequence ID" value="KAK1287036.1"/>
    <property type="molecule type" value="Genomic_DNA"/>
</dbReference>
<keyword evidence="3" id="KW-1185">Reference proteome</keyword>
<name>A0AAV9CDU2_ACOCL</name>
<protein>
    <recommendedName>
        <fullName evidence="1">F-box domain-containing protein</fullName>
    </recommendedName>
</protein>
<feature type="domain" description="F-box" evidence="1">
    <location>
        <begin position="33"/>
        <end position="73"/>
    </location>
</feature>
<comment type="caution">
    <text evidence="2">The sequence shown here is derived from an EMBL/GenBank/DDBJ whole genome shotgun (WGS) entry which is preliminary data.</text>
</comment>
<evidence type="ECO:0000259" key="1">
    <source>
        <dbReference type="SMART" id="SM00256"/>
    </source>
</evidence>
<dbReference type="Pfam" id="PF00646">
    <property type="entry name" value="F-box"/>
    <property type="match status" value="1"/>
</dbReference>
<organism evidence="2 3">
    <name type="scientific">Acorus calamus</name>
    <name type="common">Sweet flag</name>
    <dbReference type="NCBI Taxonomy" id="4465"/>
    <lineage>
        <taxon>Eukaryota</taxon>
        <taxon>Viridiplantae</taxon>
        <taxon>Streptophyta</taxon>
        <taxon>Embryophyta</taxon>
        <taxon>Tracheophyta</taxon>
        <taxon>Spermatophyta</taxon>
        <taxon>Magnoliopsida</taxon>
        <taxon>Liliopsida</taxon>
        <taxon>Acoraceae</taxon>
        <taxon>Acorus</taxon>
    </lineage>
</organism>
<dbReference type="PANTHER" id="PTHR35546">
    <property type="entry name" value="F-BOX PROTEIN INTERACTION DOMAIN PROTEIN-RELATED"/>
    <property type="match status" value="1"/>
</dbReference>
<dbReference type="Gene3D" id="1.20.1280.50">
    <property type="match status" value="1"/>
</dbReference>
<gene>
    <name evidence="2" type="ORF">QJS10_CPB19g00216</name>
</gene>
<dbReference type="InterPro" id="IPR001810">
    <property type="entry name" value="F-box_dom"/>
</dbReference>
<dbReference type="InterPro" id="IPR055290">
    <property type="entry name" value="At3g26010-like"/>
</dbReference>
<accession>A0AAV9CDU2</accession>
<dbReference type="Pfam" id="PF24750">
    <property type="entry name" value="b-prop_At3g26010-like"/>
    <property type="match status" value="1"/>
</dbReference>
<evidence type="ECO:0000313" key="3">
    <source>
        <dbReference type="Proteomes" id="UP001180020"/>
    </source>
</evidence>
<dbReference type="InterPro" id="IPR056592">
    <property type="entry name" value="Beta-prop_At3g26010-like"/>
</dbReference>
<evidence type="ECO:0000313" key="2">
    <source>
        <dbReference type="EMBL" id="KAK1287036.1"/>
    </source>
</evidence>
<sequence length="383" mass="42728">MDSKLNKRARQAEGQSYRETKKAKVDNSLCSDLCDEILFSILSRLPLKSLGRAACVSKTWRRWVSEIGLKKSSEPMLGGLFYEYETLDTKMTGYAPLPSCNEGDGAILKNSSSNSIMQILSCSHGLILCIDNSSPNEYHIINPLVTPTIVLPTSTCHSHSPNAATLVLDPSKLPNYEVVRLITDVNNVIVGVDVFSSETSNWEELESTIDDLYYEDGEISFLNGTLYVLAMKDSMGVLFTYNIMDKIAQVISLPCQGLWDENPNCLGVSEGCLRFSANDFVEGDDFIQHLIWELEGQNLWVLKHRLGPLDHQLLAFHPDLDAVFFHSIDNEQHNILMLHLTNMEWGGVCTFYDGDEVDVVGVSFFPISLSLLNPAQLGRHIVS</sequence>
<reference evidence="2" key="2">
    <citation type="submission" date="2023-06" db="EMBL/GenBank/DDBJ databases">
        <authorList>
            <person name="Ma L."/>
            <person name="Liu K.-W."/>
            <person name="Li Z."/>
            <person name="Hsiao Y.-Y."/>
            <person name="Qi Y."/>
            <person name="Fu T."/>
            <person name="Tang G."/>
            <person name="Zhang D."/>
            <person name="Sun W.-H."/>
            <person name="Liu D.-K."/>
            <person name="Li Y."/>
            <person name="Chen G.-Z."/>
            <person name="Liu X.-D."/>
            <person name="Liao X.-Y."/>
            <person name="Jiang Y.-T."/>
            <person name="Yu X."/>
            <person name="Hao Y."/>
            <person name="Huang J."/>
            <person name="Zhao X.-W."/>
            <person name="Ke S."/>
            <person name="Chen Y.-Y."/>
            <person name="Wu W.-L."/>
            <person name="Hsu J.-L."/>
            <person name="Lin Y.-F."/>
            <person name="Huang M.-D."/>
            <person name="Li C.-Y."/>
            <person name="Huang L."/>
            <person name="Wang Z.-W."/>
            <person name="Zhao X."/>
            <person name="Zhong W.-Y."/>
            <person name="Peng D.-H."/>
            <person name="Ahmad S."/>
            <person name="Lan S."/>
            <person name="Zhang J.-S."/>
            <person name="Tsai W.-C."/>
            <person name="Van De Peer Y."/>
            <person name="Liu Z.-J."/>
        </authorList>
    </citation>
    <scope>NUCLEOTIDE SEQUENCE</scope>
    <source>
        <strain evidence="2">CP</strain>
        <tissue evidence="2">Leaves</tissue>
    </source>
</reference>
<dbReference type="Proteomes" id="UP001180020">
    <property type="component" value="Unassembled WGS sequence"/>
</dbReference>
<proteinExistence type="predicted"/>